<dbReference type="EMBL" id="ANJA01003100">
    <property type="protein sequence ID" value="ETO66082.1"/>
    <property type="molecule type" value="Genomic_DNA"/>
</dbReference>
<proteinExistence type="predicted"/>
<sequence length="160" mass="17861">MEHLDVVTEDLVRVLVQVGHGDTRRQLGEVRVLRALVRCRLGSELVQLRCGYAGVHAGHDLLGDLDSVDVVRVEPIAELGNARRNLVELDVLATTVALDDVHRCWSVCALEGGLKTGRTRWVVKCVPFRGVLNCHWILAPKIGHQIWSKGPFWTKICDLE</sequence>
<accession>A0A080ZHH1</accession>
<protein>
    <submittedName>
        <fullName evidence="1">Uncharacterized protein</fullName>
    </submittedName>
</protein>
<dbReference type="AlphaFoldDB" id="A0A080ZHH1"/>
<organism evidence="1 2">
    <name type="scientific">Phytophthora nicotianae P1976</name>
    <dbReference type="NCBI Taxonomy" id="1317066"/>
    <lineage>
        <taxon>Eukaryota</taxon>
        <taxon>Sar</taxon>
        <taxon>Stramenopiles</taxon>
        <taxon>Oomycota</taxon>
        <taxon>Peronosporomycetes</taxon>
        <taxon>Peronosporales</taxon>
        <taxon>Peronosporaceae</taxon>
        <taxon>Phytophthora</taxon>
    </lineage>
</organism>
<reference evidence="1 2" key="1">
    <citation type="submission" date="2013-11" db="EMBL/GenBank/DDBJ databases">
        <title>The Genome Sequence of Phytophthora parasitica P1976.</title>
        <authorList>
            <consortium name="The Broad Institute Genomics Platform"/>
            <person name="Russ C."/>
            <person name="Tyler B."/>
            <person name="Panabieres F."/>
            <person name="Shan W."/>
            <person name="Tripathy S."/>
            <person name="Grunwald N."/>
            <person name="Machado M."/>
            <person name="Johnson C.S."/>
            <person name="Walker B."/>
            <person name="Young S."/>
            <person name="Zeng Q."/>
            <person name="Gargeya S."/>
            <person name="Fitzgerald M."/>
            <person name="Haas B."/>
            <person name="Abouelleil A."/>
            <person name="Allen A.W."/>
            <person name="Alvarado L."/>
            <person name="Arachchi H.M."/>
            <person name="Berlin A.M."/>
            <person name="Chapman S.B."/>
            <person name="Gainer-Dewar J."/>
            <person name="Goldberg J."/>
            <person name="Griggs A."/>
            <person name="Gujja S."/>
            <person name="Hansen M."/>
            <person name="Howarth C."/>
            <person name="Imamovic A."/>
            <person name="Ireland A."/>
            <person name="Larimer J."/>
            <person name="McCowan C."/>
            <person name="Murphy C."/>
            <person name="Pearson M."/>
            <person name="Poon T.W."/>
            <person name="Priest M."/>
            <person name="Roberts A."/>
            <person name="Saif S."/>
            <person name="Shea T."/>
            <person name="Sisk P."/>
            <person name="Sykes S."/>
            <person name="Wortman J."/>
            <person name="Nusbaum C."/>
            <person name="Birren B."/>
        </authorList>
    </citation>
    <scope>NUCLEOTIDE SEQUENCE [LARGE SCALE GENOMIC DNA]</scope>
    <source>
        <strain evidence="1 2">P1976</strain>
    </source>
</reference>
<dbReference type="Proteomes" id="UP000028582">
    <property type="component" value="Unassembled WGS sequence"/>
</dbReference>
<evidence type="ECO:0000313" key="1">
    <source>
        <dbReference type="EMBL" id="ETO66082.1"/>
    </source>
</evidence>
<evidence type="ECO:0000313" key="2">
    <source>
        <dbReference type="Proteomes" id="UP000028582"/>
    </source>
</evidence>
<name>A0A080ZHH1_PHYNI</name>
<gene>
    <name evidence="1" type="ORF">F444_16669</name>
</gene>
<comment type="caution">
    <text evidence="1">The sequence shown here is derived from an EMBL/GenBank/DDBJ whole genome shotgun (WGS) entry which is preliminary data.</text>
</comment>